<protein>
    <submittedName>
        <fullName evidence="1">Uncharacterized protein</fullName>
    </submittedName>
</protein>
<feature type="non-terminal residue" evidence="1">
    <location>
        <position position="1"/>
    </location>
</feature>
<reference evidence="1 2" key="1">
    <citation type="submission" date="2024-05" db="EMBL/GenBank/DDBJ databases">
        <title>Genome sequencing and assembly of Indian major carp, Cirrhinus mrigala (Hamilton, 1822).</title>
        <authorList>
            <person name="Mohindra V."/>
            <person name="Chowdhury L.M."/>
            <person name="Lal K."/>
            <person name="Jena J.K."/>
        </authorList>
    </citation>
    <scope>NUCLEOTIDE SEQUENCE [LARGE SCALE GENOMIC DNA]</scope>
    <source>
        <strain evidence="1">CM1030</strain>
        <tissue evidence="1">Blood</tissue>
    </source>
</reference>
<dbReference type="AlphaFoldDB" id="A0ABD0RI30"/>
<organism evidence="1 2">
    <name type="scientific">Cirrhinus mrigala</name>
    <name type="common">Mrigala</name>
    <dbReference type="NCBI Taxonomy" id="683832"/>
    <lineage>
        <taxon>Eukaryota</taxon>
        <taxon>Metazoa</taxon>
        <taxon>Chordata</taxon>
        <taxon>Craniata</taxon>
        <taxon>Vertebrata</taxon>
        <taxon>Euteleostomi</taxon>
        <taxon>Actinopterygii</taxon>
        <taxon>Neopterygii</taxon>
        <taxon>Teleostei</taxon>
        <taxon>Ostariophysi</taxon>
        <taxon>Cypriniformes</taxon>
        <taxon>Cyprinidae</taxon>
        <taxon>Labeoninae</taxon>
        <taxon>Labeonini</taxon>
        <taxon>Cirrhinus</taxon>
    </lineage>
</organism>
<evidence type="ECO:0000313" key="1">
    <source>
        <dbReference type="EMBL" id="KAL0198114.1"/>
    </source>
</evidence>
<comment type="caution">
    <text evidence="1">The sequence shown here is derived from an EMBL/GenBank/DDBJ whole genome shotgun (WGS) entry which is preliminary data.</text>
</comment>
<keyword evidence="2" id="KW-1185">Reference proteome</keyword>
<name>A0ABD0RI30_CIRMR</name>
<accession>A0ABD0RI30</accession>
<sequence length="51" mass="6102">VHLYDCGVFWSAHLFHHHNHTEVLHHPGVCAAVWEHHQPYAVVWYHPCLPW</sequence>
<proteinExistence type="predicted"/>
<dbReference type="Proteomes" id="UP001529510">
    <property type="component" value="Unassembled WGS sequence"/>
</dbReference>
<evidence type="ECO:0000313" key="2">
    <source>
        <dbReference type="Proteomes" id="UP001529510"/>
    </source>
</evidence>
<gene>
    <name evidence="1" type="ORF">M9458_006654</name>
</gene>
<dbReference type="EMBL" id="JAMKFB020000003">
    <property type="protein sequence ID" value="KAL0198114.1"/>
    <property type="molecule type" value="Genomic_DNA"/>
</dbReference>